<protein>
    <submittedName>
        <fullName evidence="2">Uncharacterized protein</fullName>
    </submittedName>
</protein>
<name>A0AAV3XFX7_9GAST</name>
<evidence type="ECO:0000256" key="1">
    <source>
        <dbReference type="SAM" id="SignalP"/>
    </source>
</evidence>
<comment type="caution">
    <text evidence="2">The sequence shown here is derived from an EMBL/GenBank/DDBJ whole genome shotgun (WGS) entry which is preliminary data.</text>
</comment>
<dbReference type="Proteomes" id="UP000735302">
    <property type="component" value="Unassembled WGS sequence"/>
</dbReference>
<gene>
    <name evidence="2" type="ORF">PoB_000305600</name>
</gene>
<feature type="signal peptide" evidence="1">
    <location>
        <begin position="1"/>
        <end position="22"/>
    </location>
</feature>
<reference evidence="2 3" key="1">
    <citation type="journal article" date="2021" name="Elife">
        <title>Chloroplast acquisition without the gene transfer in kleptoplastic sea slugs, Plakobranchus ocellatus.</title>
        <authorList>
            <person name="Maeda T."/>
            <person name="Takahashi S."/>
            <person name="Yoshida T."/>
            <person name="Shimamura S."/>
            <person name="Takaki Y."/>
            <person name="Nagai Y."/>
            <person name="Toyoda A."/>
            <person name="Suzuki Y."/>
            <person name="Arimoto A."/>
            <person name="Ishii H."/>
            <person name="Satoh N."/>
            <person name="Nishiyama T."/>
            <person name="Hasebe M."/>
            <person name="Maruyama T."/>
            <person name="Minagawa J."/>
            <person name="Obokata J."/>
            <person name="Shigenobu S."/>
        </authorList>
    </citation>
    <scope>NUCLEOTIDE SEQUENCE [LARGE SCALE GENOMIC DNA]</scope>
</reference>
<keyword evidence="3" id="KW-1185">Reference proteome</keyword>
<dbReference type="EMBL" id="BLXT01000403">
    <property type="protein sequence ID" value="GFN76550.1"/>
    <property type="molecule type" value="Genomic_DNA"/>
</dbReference>
<evidence type="ECO:0000313" key="2">
    <source>
        <dbReference type="EMBL" id="GFN76550.1"/>
    </source>
</evidence>
<accession>A0AAV3XFX7</accession>
<organism evidence="2 3">
    <name type="scientific">Plakobranchus ocellatus</name>
    <dbReference type="NCBI Taxonomy" id="259542"/>
    <lineage>
        <taxon>Eukaryota</taxon>
        <taxon>Metazoa</taxon>
        <taxon>Spiralia</taxon>
        <taxon>Lophotrochozoa</taxon>
        <taxon>Mollusca</taxon>
        <taxon>Gastropoda</taxon>
        <taxon>Heterobranchia</taxon>
        <taxon>Euthyneura</taxon>
        <taxon>Panpulmonata</taxon>
        <taxon>Sacoglossa</taxon>
        <taxon>Placobranchoidea</taxon>
        <taxon>Plakobranchidae</taxon>
        <taxon>Plakobranchus</taxon>
    </lineage>
</organism>
<sequence>PVSFSVLSILLGLAAIFTYSQATFCTDICNGSCDYTETFINHWMEISDAEIAQNAEKCNKVCNPVCNCIDNCFAKCLKELGTCRINAGDNPAAFFSCQVAFSSCGAPCDNQCAAAVNLAAEQLSDMSVALSTSVRLSLTQLVAVLGEKMVPEKQQPEGEGNPPQQE</sequence>
<keyword evidence="1" id="KW-0732">Signal</keyword>
<feature type="non-terminal residue" evidence="2">
    <location>
        <position position="1"/>
    </location>
</feature>
<dbReference type="AlphaFoldDB" id="A0AAV3XFX7"/>
<feature type="chain" id="PRO_5043651982" evidence="1">
    <location>
        <begin position="23"/>
        <end position="166"/>
    </location>
</feature>
<evidence type="ECO:0000313" key="3">
    <source>
        <dbReference type="Proteomes" id="UP000735302"/>
    </source>
</evidence>
<proteinExistence type="predicted"/>